<organism evidence="5 6">
    <name type="scientific">Dethiobacter alkaliphilus AHT 1</name>
    <dbReference type="NCBI Taxonomy" id="555088"/>
    <lineage>
        <taxon>Bacteria</taxon>
        <taxon>Bacillati</taxon>
        <taxon>Bacillota</taxon>
        <taxon>Dethiobacteria</taxon>
        <taxon>Dethiobacterales</taxon>
        <taxon>Dethiobacteraceae</taxon>
        <taxon>Dethiobacter</taxon>
    </lineage>
</organism>
<evidence type="ECO:0000259" key="3">
    <source>
        <dbReference type="Pfam" id="PF00425"/>
    </source>
</evidence>
<dbReference type="Gene3D" id="3.60.120.10">
    <property type="entry name" value="Anthranilate synthase"/>
    <property type="match status" value="1"/>
</dbReference>
<dbReference type="InterPro" id="IPR006805">
    <property type="entry name" value="Anth_synth_I_N"/>
</dbReference>
<dbReference type="AlphaFoldDB" id="C0GCY1"/>
<dbReference type="Pfam" id="PF04715">
    <property type="entry name" value="Anth_synt_I_N"/>
    <property type="match status" value="1"/>
</dbReference>
<dbReference type="GO" id="GO:0016829">
    <property type="term" value="F:lyase activity"/>
    <property type="evidence" value="ECO:0007669"/>
    <property type="project" value="UniProtKB-KW"/>
</dbReference>
<sequence>MRKLKPQVAEITLDRPLDEVFAPFTEEAYPFWLDSSKPGGQMGRWSFMGSNPFLVLKTYGRRIILEENGATREFDANPFEVLREQLKRFTLERGDLPFPFIGGAVGFFSYDLGRMVENLPDDTVNDLNTPDIYLGFYSTVIAIDHEENRNYIIASGLPLEGEEAYNKAMDDMAAIKQKISRPVKLDDPWDEQNIAAGEIRTFFTPDTYGQAVERIRDYITAGDIYQANMTQRFDAPLKMRPYQLYRRLRQANPAPFAAYLDCGDNFRVFSSSPERYLLLEDNVVETRPIKGTLPRGKTPEEDQQNAEALLKSEKDRAELVMIIDLERNDLGRVCSYGSVHVPELIVLEKYTTVFHLVSTVRGELAPGKDFVDLLKASFPGGSITGAPKIRAMEIIEELEPVRRGVYTGSIGYVGFDGRADLNIVIRTFINKNDKVHLQAGGGIVFDSQPYPEYQETLHKAKALLKSLGVNQFPEVQK</sequence>
<proteinExistence type="predicted"/>
<keyword evidence="6" id="KW-1185">Reference proteome</keyword>
<dbReference type="eggNOG" id="COG0147">
    <property type="taxonomic scope" value="Bacteria"/>
</dbReference>
<accession>C0GCY1</accession>
<keyword evidence="2" id="KW-0808">Transferase</keyword>
<dbReference type="GO" id="GO:0000162">
    <property type="term" value="P:L-tryptophan biosynthetic process"/>
    <property type="evidence" value="ECO:0007669"/>
    <property type="project" value="TreeGrafter"/>
</dbReference>
<dbReference type="GO" id="GO:0009396">
    <property type="term" value="P:folic acid-containing compound biosynthetic process"/>
    <property type="evidence" value="ECO:0007669"/>
    <property type="project" value="InterPro"/>
</dbReference>
<dbReference type="InterPro" id="IPR010118">
    <property type="entry name" value="Para-NH2Bz/anthranilate_synth"/>
</dbReference>
<name>C0GCY1_DETAL</name>
<dbReference type="OrthoDB" id="9803598at2"/>
<dbReference type="InterPro" id="IPR005801">
    <property type="entry name" value="ADC_synthase"/>
</dbReference>
<feature type="domain" description="Anthranilate synthase component I N-terminal" evidence="4">
    <location>
        <begin position="19"/>
        <end position="152"/>
    </location>
</feature>
<gene>
    <name evidence="5" type="ORF">DealDRAFT_0340</name>
</gene>
<evidence type="ECO:0000259" key="4">
    <source>
        <dbReference type="Pfam" id="PF04715"/>
    </source>
</evidence>
<dbReference type="GO" id="GO:0046820">
    <property type="term" value="F:4-amino-4-deoxychorismate synthase activity"/>
    <property type="evidence" value="ECO:0007669"/>
    <property type="project" value="UniProtKB-EC"/>
</dbReference>
<dbReference type="STRING" id="555088.DealDRAFT_0340"/>
<dbReference type="SUPFAM" id="SSF56322">
    <property type="entry name" value="ADC synthase"/>
    <property type="match status" value="1"/>
</dbReference>
<dbReference type="NCBIfam" id="TIGR00553">
    <property type="entry name" value="pabB"/>
    <property type="match status" value="1"/>
</dbReference>
<dbReference type="PANTHER" id="PTHR11236">
    <property type="entry name" value="AMINOBENZOATE/ANTHRANILATE SYNTHASE"/>
    <property type="match status" value="1"/>
</dbReference>
<dbReference type="Pfam" id="PF00425">
    <property type="entry name" value="Chorismate_bind"/>
    <property type="match status" value="1"/>
</dbReference>
<evidence type="ECO:0000256" key="2">
    <source>
        <dbReference type="ARBA" id="ARBA00022679"/>
    </source>
</evidence>
<protein>
    <recommendedName>
        <fullName evidence="1">aminodeoxychorismate synthase</fullName>
        <ecNumber evidence="1">2.6.1.85</ecNumber>
    </recommendedName>
</protein>
<evidence type="ECO:0000313" key="6">
    <source>
        <dbReference type="Proteomes" id="UP000006443"/>
    </source>
</evidence>
<comment type="caution">
    <text evidence="5">The sequence shown here is derived from an EMBL/GenBank/DDBJ whole genome shotgun (WGS) entry which is preliminary data.</text>
</comment>
<dbReference type="InterPro" id="IPR015890">
    <property type="entry name" value="Chorismate_C"/>
</dbReference>
<dbReference type="PRINTS" id="PR00095">
    <property type="entry name" value="ANTSNTHASEI"/>
</dbReference>
<dbReference type="Proteomes" id="UP000006443">
    <property type="component" value="Unassembled WGS sequence"/>
</dbReference>
<dbReference type="RefSeq" id="WP_008514250.1">
    <property type="nucleotide sequence ID" value="NZ_ACJM01000001.1"/>
</dbReference>
<dbReference type="InterPro" id="IPR019999">
    <property type="entry name" value="Anth_synth_I-like"/>
</dbReference>
<dbReference type="NCBIfam" id="TIGR01824">
    <property type="entry name" value="PabB-clade2"/>
    <property type="match status" value="1"/>
</dbReference>
<dbReference type="PANTHER" id="PTHR11236:SF50">
    <property type="entry name" value="AMINODEOXYCHORISMATE SYNTHASE COMPONENT 1"/>
    <property type="match status" value="1"/>
</dbReference>
<dbReference type="EMBL" id="ACJM01000001">
    <property type="protein sequence ID" value="EEG79066.1"/>
    <property type="molecule type" value="Genomic_DNA"/>
</dbReference>
<reference evidence="5 6" key="1">
    <citation type="submission" date="2009-02" db="EMBL/GenBank/DDBJ databases">
        <title>Sequencing of the draft genome and assembly of Dethiobacter alkaliphilus AHT 1.</title>
        <authorList>
            <consortium name="US DOE Joint Genome Institute (JGI-PGF)"/>
            <person name="Lucas S."/>
            <person name="Copeland A."/>
            <person name="Lapidus A."/>
            <person name="Glavina del Rio T."/>
            <person name="Dalin E."/>
            <person name="Tice H."/>
            <person name="Bruce D."/>
            <person name="Goodwin L."/>
            <person name="Pitluck S."/>
            <person name="Larimer F."/>
            <person name="Land M.L."/>
            <person name="Hauser L."/>
            <person name="Muyzer G."/>
        </authorList>
    </citation>
    <scope>NUCLEOTIDE SEQUENCE [LARGE SCALE GENOMIC DNA]</scope>
    <source>
        <strain evidence="5 6">AHT 1</strain>
    </source>
</reference>
<evidence type="ECO:0000256" key="1">
    <source>
        <dbReference type="ARBA" id="ARBA00013139"/>
    </source>
</evidence>
<dbReference type="EC" id="2.6.1.85" evidence="1"/>
<keyword evidence="5" id="KW-0456">Lyase</keyword>
<evidence type="ECO:0000313" key="5">
    <source>
        <dbReference type="EMBL" id="EEG79066.1"/>
    </source>
</evidence>
<dbReference type="InterPro" id="IPR005802">
    <property type="entry name" value="ADC_synth_comp_1"/>
</dbReference>
<feature type="domain" description="Chorismate-utilising enzyme C-terminal" evidence="3">
    <location>
        <begin position="206"/>
        <end position="459"/>
    </location>
</feature>